<evidence type="ECO:0000313" key="3">
    <source>
        <dbReference type="Proteomes" id="UP000769528"/>
    </source>
</evidence>
<reference evidence="2" key="1">
    <citation type="journal article" date="2021" name="Open Biol.">
        <title>Shared evolutionary footprints suggest mitochondrial oxidative damage underlies multiple complex I losses in fungi.</title>
        <authorList>
            <person name="Schikora-Tamarit M.A."/>
            <person name="Marcet-Houben M."/>
            <person name="Nosek J."/>
            <person name="Gabaldon T."/>
        </authorList>
    </citation>
    <scope>NUCLEOTIDE SEQUENCE</scope>
    <source>
        <strain evidence="2">CBS6341</strain>
    </source>
</reference>
<sequence length="106" mass="12110">MTLLNRLLHKPKKIFGWVFTSLIVASALYVIFEPSLFQITNGNNSSINNKKSKSISSKSKDVKELSKVKEELEIESLLKFLAKHQVFPDINHTSKDQLIQLVNQIK</sequence>
<dbReference type="Proteomes" id="UP000769528">
    <property type="component" value="Unassembled WGS sequence"/>
</dbReference>
<evidence type="ECO:0000256" key="1">
    <source>
        <dbReference type="SAM" id="Phobius"/>
    </source>
</evidence>
<dbReference type="EMBL" id="JAEUBF010000681">
    <property type="protein sequence ID" value="KAH3675998.1"/>
    <property type="molecule type" value="Genomic_DNA"/>
</dbReference>
<name>A0A9P8PPP0_9ASCO</name>
<organism evidence="2 3">
    <name type="scientific">Wickerhamomyces mucosus</name>
    <dbReference type="NCBI Taxonomy" id="1378264"/>
    <lineage>
        <taxon>Eukaryota</taxon>
        <taxon>Fungi</taxon>
        <taxon>Dikarya</taxon>
        <taxon>Ascomycota</taxon>
        <taxon>Saccharomycotina</taxon>
        <taxon>Saccharomycetes</taxon>
        <taxon>Phaffomycetales</taxon>
        <taxon>Wickerhamomycetaceae</taxon>
        <taxon>Wickerhamomyces</taxon>
    </lineage>
</organism>
<gene>
    <name evidence="2" type="ORF">WICMUC_002294</name>
</gene>
<dbReference type="OrthoDB" id="10561877at2759"/>
<accession>A0A9P8PPP0</accession>
<comment type="caution">
    <text evidence="2">The sequence shown here is derived from an EMBL/GenBank/DDBJ whole genome shotgun (WGS) entry which is preliminary data.</text>
</comment>
<reference evidence="2" key="2">
    <citation type="submission" date="2021-01" db="EMBL/GenBank/DDBJ databases">
        <authorList>
            <person name="Schikora-Tamarit M.A."/>
        </authorList>
    </citation>
    <scope>NUCLEOTIDE SEQUENCE</scope>
    <source>
        <strain evidence="2">CBS6341</strain>
    </source>
</reference>
<keyword evidence="1" id="KW-0472">Membrane</keyword>
<feature type="transmembrane region" description="Helical" evidence="1">
    <location>
        <begin position="14"/>
        <end position="32"/>
    </location>
</feature>
<proteinExistence type="predicted"/>
<keyword evidence="1" id="KW-0812">Transmembrane</keyword>
<dbReference type="AlphaFoldDB" id="A0A9P8PPP0"/>
<keyword evidence="1" id="KW-1133">Transmembrane helix</keyword>
<protein>
    <submittedName>
        <fullName evidence="2">Uncharacterized protein</fullName>
    </submittedName>
</protein>
<evidence type="ECO:0000313" key="2">
    <source>
        <dbReference type="EMBL" id="KAH3675998.1"/>
    </source>
</evidence>
<keyword evidence="3" id="KW-1185">Reference proteome</keyword>